<dbReference type="GO" id="GO:0004016">
    <property type="term" value="F:adenylate cyclase activity"/>
    <property type="evidence" value="ECO:0007669"/>
    <property type="project" value="TreeGrafter"/>
</dbReference>
<keyword evidence="7 17" id="KW-1133">Transmembrane helix</keyword>
<dbReference type="GO" id="GO:0005886">
    <property type="term" value="C:plasma membrane"/>
    <property type="evidence" value="ECO:0007669"/>
    <property type="project" value="TreeGrafter"/>
</dbReference>
<dbReference type="InterPro" id="IPR018297">
    <property type="entry name" value="A/G_cyclase_CS"/>
</dbReference>
<dbReference type="CDD" id="cd07302">
    <property type="entry name" value="CHD"/>
    <property type="match status" value="1"/>
</dbReference>
<feature type="compositionally biased region" description="Polar residues" evidence="16">
    <location>
        <begin position="537"/>
        <end position="551"/>
    </location>
</feature>
<keyword evidence="10" id="KW-0675">Receptor</keyword>
<dbReference type="InterPro" id="IPR050401">
    <property type="entry name" value="Cyclic_nucleotide_synthase"/>
</dbReference>
<comment type="similarity">
    <text evidence="14">Belongs to the adenylyl cyclase class-4/guanylyl cyclase family.</text>
</comment>
<dbReference type="Gene3D" id="3.40.50.2300">
    <property type="match status" value="2"/>
</dbReference>
<dbReference type="Gene3D" id="3.30.70.1230">
    <property type="entry name" value="Nucleotide cyclase"/>
    <property type="match status" value="1"/>
</dbReference>
<comment type="catalytic activity">
    <reaction evidence="1 15">
        <text>GTP = 3',5'-cyclic GMP + diphosphate</text>
        <dbReference type="Rhea" id="RHEA:13665"/>
        <dbReference type="ChEBI" id="CHEBI:33019"/>
        <dbReference type="ChEBI" id="CHEBI:37565"/>
        <dbReference type="ChEBI" id="CHEBI:57746"/>
        <dbReference type="EC" id="4.6.1.2"/>
    </reaction>
</comment>
<dbReference type="SUPFAM" id="SSF56112">
    <property type="entry name" value="Protein kinase-like (PK-like)"/>
    <property type="match status" value="1"/>
</dbReference>
<evidence type="ECO:0000256" key="12">
    <source>
        <dbReference type="ARBA" id="ARBA00023239"/>
    </source>
</evidence>
<evidence type="ECO:0000256" key="5">
    <source>
        <dbReference type="ARBA" id="ARBA00022729"/>
    </source>
</evidence>
<evidence type="ECO:0000256" key="3">
    <source>
        <dbReference type="ARBA" id="ARBA00012202"/>
    </source>
</evidence>
<dbReference type="WBParaSite" id="HCON_00122080-00001">
    <property type="protein sequence ID" value="HCON_00122080-00001"/>
    <property type="gene ID" value="HCON_00122080"/>
</dbReference>
<evidence type="ECO:0000256" key="1">
    <source>
        <dbReference type="ARBA" id="ARBA00001436"/>
    </source>
</evidence>
<feature type="compositionally biased region" description="Polar residues" evidence="16">
    <location>
        <begin position="1091"/>
        <end position="1108"/>
    </location>
</feature>
<keyword evidence="9 17" id="KW-0472">Membrane</keyword>
<evidence type="ECO:0000256" key="16">
    <source>
        <dbReference type="SAM" id="MobiDB-lite"/>
    </source>
</evidence>
<evidence type="ECO:0000256" key="9">
    <source>
        <dbReference type="ARBA" id="ARBA00023136"/>
    </source>
</evidence>
<dbReference type="SUPFAM" id="SSF53822">
    <property type="entry name" value="Periplasmic binding protein-like I"/>
    <property type="match status" value="1"/>
</dbReference>
<dbReference type="InterPro" id="IPR028082">
    <property type="entry name" value="Peripla_BP_I"/>
</dbReference>
<dbReference type="GO" id="GO:0006935">
    <property type="term" value="P:chemotaxis"/>
    <property type="evidence" value="ECO:0007669"/>
    <property type="project" value="UniProtKB-ARBA"/>
</dbReference>
<dbReference type="Pfam" id="PF01094">
    <property type="entry name" value="ANF_receptor"/>
    <property type="match status" value="1"/>
</dbReference>
<dbReference type="Pfam" id="PF07714">
    <property type="entry name" value="PK_Tyr_Ser-Thr"/>
    <property type="match status" value="1"/>
</dbReference>
<dbReference type="PROSITE" id="PS50011">
    <property type="entry name" value="PROTEIN_KINASE_DOM"/>
    <property type="match status" value="1"/>
</dbReference>
<feature type="transmembrane region" description="Helical" evidence="17">
    <location>
        <begin position="474"/>
        <end position="500"/>
    </location>
</feature>
<dbReference type="FunFam" id="3.30.70.1230:FF:000023">
    <property type="entry name" value="Guanylate cyclase"/>
    <property type="match status" value="1"/>
</dbReference>
<dbReference type="PROSITE" id="PS00452">
    <property type="entry name" value="GUANYLATE_CYCLASE_1"/>
    <property type="match status" value="1"/>
</dbReference>
<keyword evidence="11" id="KW-0325">Glycoprotein</keyword>
<proteinExistence type="inferred from homology"/>
<dbReference type="CDD" id="cd06352">
    <property type="entry name" value="PBP1_NPR_GC-like"/>
    <property type="match status" value="1"/>
</dbReference>
<keyword evidence="20" id="KW-1185">Reference proteome</keyword>
<dbReference type="GO" id="GO:0004672">
    <property type="term" value="F:protein kinase activity"/>
    <property type="evidence" value="ECO:0007669"/>
    <property type="project" value="InterPro"/>
</dbReference>
<keyword evidence="6" id="KW-0547">Nucleotide-binding</keyword>
<evidence type="ECO:0000256" key="7">
    <source>
        <dbReference type="ARBA" id="ARBA00022989"/>
    </source>
</evidence>
<evidence type="ECO:0000313" key="20">
    <source>
        <dbReference type="Proteomes" id="UP000025227"/>
    </source>
</evidence>
<evidence type="ECO:0000256" key="17">
    <source>
        <dbReference type="SAM" id="Phobius"/>
    </source>
</evidence>
<dbReference type="PANTHER" id="PTHR11920">
    <property type="entry name" value="GUANYLYL CYCLASE"/>
    <property type="match status" value="1"/>
</dbReference>
<dbReference type="OrthoDB" id="4062651at2759"/>
<dbReference type="GO" id="GO:0005524">
    <property type="term" value="F:ATP binding"/>
    <property type="evidence" value="ECO:0007669"/>
    <property type="project" value="InterPro"/>
</dbReference>
<comment type="subcellular location">
    <subcellularLocation>
        <location evidence="2">Membrane</location>
        <topology evidence="2">Single-pass type I membrane protein</topology>
    </subcellularLocation>
</comment>
<dbReference type="InterPro" id="IPR001245">
    <property type="entry name" value="Ser-Thr/Tyr_kinase_cat_dom"/>
</dbReference>
<keyword evidence="5" id="KW-0732">Signal</keyword>
<dbReference type="GO" id="GO:0007635">
    <property type="term" value="P:chemosensory behavior"/>
    <property type="evidence" value="ECO:0007669"/>
    <property type="project" value="UniProtKB-ARBA"/>
</dbReference>
<dbReference type="InterPro" id="IPR001054">
    <property type="entry name" value="A/G_cyclase"/>
</dbReference>
<dbReference type="InterPro" id="IPR029787">
    <property type="entry name" value="Nucleotide_cyclase"/>
</dbReference>
<dbReference type="SUPFAM" id="SSF55073">
    <property type="entry name" value="Nucleotide cyclase"/>
    <property type="match status" value="1"/>
</dbReference>
<keyword evidence="12 14" id="KW-0456">Lyase</keyword>
<evidence type="ECO:0000256" key="2">
    <source>
        <dbReference type="ARBA" id="ARBA00004479"/>
    </source>
</evidence>
<evidence type="ECO:0000256" key="6">
    <source>
        <dbReference type="ARBA" id="ARBA00022741"/>
    </source>
</evidence>
<dbReference type="Proteomes" id="UP000025227">
    <property type="component" value="Unplaced"/>
</dbReference>
<protein>
    <recommendedName>
        <fullName evidence="3 15">Guanylate cyclase</fullName>
        <ecNumber evidence="3 15">4.6.1.2</ecNumber>
    </recommendedName>
</protein>
<sequence>MTTAISQQQKRTVTVGIAAVEDVLPSFMAFSQSGGAIGLALDRMHAEGITNGFDFRFIVNYTECSSETAVGVALEYMVKQNVDLVIGPPCPSSAEMMAYLSTYYKKTMLGWGFLIDSIFSDNDRFRYLTKLLFRMMETLVLMFQLFDWNRVAIFYNSNEVNYCDIIIDDANAAFSDDSTYVVDIVQQVVWDGKESDFIKDQLLRTKNIARIIVICLDTVKSRRNFMKIASQLDMVSEEYVYVMLGMRGFAFGQVPIGVDERNKAAPISTLSNGLTPFWEDLDNNHADDAIVKDAARRMLTVDINSDDVDQQKLKDFQEHVVARVRGDPLYCNTPACLSNDGKPMATWARHLYDVFYLYGLALNDSLTMDPSGGHANASTLTEAMERSFVGLTGSVTINANGSRIPLFSVYVLDANFNQVTAINFTITDGIPVMTKGYKDETKTLWGTRSGHRPLVRPKCGYTGTDCPKPFWEQYGVYIMVGAGLIAVLLIVLVILTFYAIRIRKEEEEQQRLLWQIPSMKLRKPPTSRELQQESKRSLQSGPSTMTGDSKLTQSSFGDYEIYFLENNAVLTKAYPAVGLTENDRSIFPQMRKLDHDNVNRFIGLSIDGSEYIAIWRMCSRGTLQELISKGSLWFDPFFMLCIMRDIAEGIGFLQNSVIGCHGRLCSSCCLVTDSWQVKISDYGTESLREDDRLKKRRLLWLAPEHLRSPETSVKKSKEGDIYSFAIVASEVVTRKAAWNLNERKERIDELLYMLKKGGSAPPRPDLNVDGDINVAVLHLIRDCWNEKPADRPSSETLCNMLKTMMPDKKANLMDHMFNMLEDYTTTLELDVEERTKQLHEEKKKADILLGRMLPRQVADRLKLGQAVEPESFDSVTVFFSDVVKFTQLAAKCTAFQVVNLLNDLYNGFDSIIEEHSVYKVESIGDGYLCVSGLPVRNGSAHIKEIAELSLSFMKFVDEFRIAALPREKVQLRIGLNSGPCVAGVVGLSMPRYCLFGDTVNTSSRMESNGKPGHIHMSKEAHDLLVNEYLADYETQSRGEVIIKGKGVMETFWLIGRRTVSSARPPSQVLVKQNTDENSEQRKDDSTVLAELSTTEKTPPSTPGTVSSNTLYKEYLRSNTIEAS</sequence>
<evidence type="ECO:0000256" key="14">
    <source>
        <dbReference type="RuleBase" id="RU000405"/>
    </source>
</evidence>
<dbReference type="InterPro" id="IPR011009">
    <property type="entry name" value="Kinase-like_dom_sf"/>
</dbReference>
<evidence type="ECO:0000259" key="19">
    <source>
        <dbReference type="PROSITE" id="PS50125"/>
    </source>
</evidence>
<evidence type="ECO:0000256" key="10">
    <source>
        <dbReference type="ARBA" id="ARBA00023170"/>
    </source>
</evidence>
<evidence type="ECO:0000256" key="13">
    <source>
        <dbReference type="ARBA" id="ARBA00023293"/>
    </source>
</evidence>
<reference evidence="21" key="1">
    <citation type="submission" date="2020-12" db="UniProtKB">
        <authorList>
            <consortium name="WormBaseParasite"/>
        </authorList>
    </citation>
    <scope>IDENTIFICATION</scope>
    <source>
        <strain evidence="21">MHco3</strain>
    </source>
</reference>
<dbReference type="InterPro" id="IPR001170">
    <property type="entry name" value="ANPR/GUC"/>
</dbReference>
<dbReference type="PANTHER" id="PTHR11920:SF495">
    <property type="entry name" value="RECEPTOR-TYPE GUANYLATE CYCLASE GCY-7"/>
    <property type="match status" value="1"/>
</dbReference>
<evidence type="ECO:0000259" key="18">
    <source>
        <dbReference type="PROSITE" id="PS50011"/>
    </source>
</evidence>
<feature type="compositionally biased region" description="Polar residues" evidence="16">
    <location>
        <begin position="1063"/>
        <end position="1072"/>
    </location>
</feature>
<dbReference type="InterPro" id="IPR000719">
    <property type="entry name" value="Prot_kinase_dom"/>
</dbReference>
<feature type="region of interest" description="Disordered" evidence="16">
    <location>
        <begin position="1063"/>
        <end position="1108"/>
    </location>
</feature>
<keyword evidence="13 15" id="KW-0141">cGMP biosynthesis</keyword>
<dbReference type="GO" id="GO:0005525">
    <property type="term" value="F:GTP binding"/>
    <property type="evidence" value="ECO:0007669"/>
    <property type="project" value="UniProtKB-KW"/>
</dbReference>
<evidence type="ECO:0000313" key="21">
    <source>
        <dbReference type="WBParaSite" id="HCON_00122080-00001"/>
    </source>
</evidence>
<keyword evidence="8" id="KW-0342">GTP-binding</keyword>
<dbReference type="PROSITE" id="PS50125">
    <property type="entry name" value="GUANYLATE_CYCLASE_2"/>
    <property type="match status" value="1"/>
</dbReference>
<dbReference type="Gene3D" id="1.10.510.10">
    <property type="entry name" value="Transferase(Phosphotransferase) domain 1"/>
    <property type="match status" value="1"/>
</dbReference>
<feature type="region of interest" description="Disordered" evidence="16">
    <location>
        <begin position="524"/>
        <end position="551"/>
    </location>
</feature>
<accession>A0A7I5EBG1</accession>
<keyword evidence="4 17" id="KW-0812">Transmembrane</keyword>
<dbReference type="InterPro" id="IPR001828">
    <property type="entry name" value="ANF_lig-bd_rcpt"/>
</dbReference>
<evidence type="ECO:0000256" key="11">
    <source>
        <dbReference type="ARBA" id="ARBA00023180"/>
    </source>
</evidence>
<dbReference type="SMART" id="SM00044">
    <property type="entry name" value="CYCc"/>
    <property type="match status" value="1"/>
</dbReference>
<evidence type="ECO:0000256" key="15">
    <source>
        <dbReference type="RuleBase" id="RU003431"/>
    </source>
</evidence>
<evidence type="ECO:0000256" key="4">
    <source>
        <dbReference type="ARBA" id="ARBA00022692"/>
    </source>
</evidence>
<dbReference type="GO" id="GO:0007168">
    <property type="term" value="P:receptor guanylyl cyclase signaling pathway"/>
    <property type="evidence" value="ECO:0007669"/>
    <property type="project" value="TreeGrafter"/>
</dbReference>
<feature type="domain" description="Protein kinase" evidence="18">
    <location>
        <begin position="474"/>
        <end position="818"/>
    </location>
</feature>
<name>A0A7I5EBG1_HAECO</name>
<dbReference type="GO" id="GO:0004383">
    <property type="term" value="F:guanylate cyclase activity"/>
    <property type="evidence" value="ECO:0007669"/>
    <property type="project" value="UniProtKB-EC"/>
</dbReference>
<dbReference type="Pfam" id="PF00211">
    <property type="entry name" value="Guanylate_cyc"/>
    <property type="match status" value="1"/>
</dbReference>
<dbReference type="GO" id="GO:0035556">
    <property type="term" value="P:intracellular signal transduction"/>
    <property type="evidence" value="ECO:0007669"/>
    <property type="project" value="InterPro"/>
</dbReference>
<feature type="domain" description="Guanylate cyclase" evidence="19">
    <location>
        <begin position="876"/>
        <end position="1006"/>
    </location>
</feature>
<dbReference type="GO" id="GO:0001653">
    <property type="term" value="F:peptide receptor activity"/>
    <property type="evidence" value="ECO:0007669"/>
    <property type="project" value="TreeGrafter"/>
</dbReference>
<evidence type="ECO:0000256" key="8">
    <source>
        <dbReference type="ARBA" id="ARBA00023134"/>
    </source>
</evidence>
<dbReference type="EC" id="4.6.1.2" evidence="3 15"/>
<dbReference type="AlphaFoldDB" id="A0A7I5EBG1"/>
<organism evidence="20 21">
    <name type="scientific">Haemonchus contortus</name>
    <name type="common">Barber pole worm</name>
    <dbReference type="NCBI Taxonomy" id="6289"/>
    <lineage>
        <taxon>Eukaryota</taxon>
        <taxon>Metazoa</taxon>
        <taxon>Ecdysozoa</taxon>
        <taxon>Nematoda</taxon>
        <taxon>Chromadorea</taxon>
        <taxon>Rhabditida</taxon>
        <taxon>Rhabditina</taxon>
        <taxon>Rhabditomorpha</taxon>
        <taxon>Strongyloidea</taxon>
        <taxon>Trichostrongylidae</taxon>
        <taxon>Haemonchus</taxon>
    </lineage>
</organism>
<dbReference type="PRINTS" id="PR00255">
    <property type="entry name" value="NATPEPTIDER"/>
</dbReference>